<dbReference type="GO" id="GO:0008474">
    <property type="term" value="F:palmitoyl-(protein) hydrolase activity"/>
    <property type="evidence" value="ECO:0007669"/>
    <property type="project" value="UniProtKB-EC"/>
</dbReference>
<evidence type="ECO:0000256" key="11">
    <source>
        <dbReference type="ARBA" id="ARBA00031195"/>
    </source>
</evidence>
<evidence type="ECO:0000256" key="7">
    <source>
        <dbReference type="ARBA" id="ARBA00022801"/>
    </source>
</evidence>
<dbReference type="Proteomes" id="UP000054166">
    <property type="component" value="Unassembled WGS sequence"/>
</dbReference>
<feature type="domain" description="Phospholipase/carboxylesterase/thioesterase" evidence="13">
    <location>
        <begin position="45"/>
        <end position="268"/>
    </location>
</feature>
<name>A0A0C3F4N0_PILCF</name>
<keyword evidence="15" id="KW-1185">Reference proteome</keyword>
<keyword evidence="8" id="KW-0276">Fatty acid metabolism</keyword>
<gene>
    <name evidence="14" type="ORF">PILCRDRAFT_827717</name>
</gene>
<dbReference type="InParanoid" id="A0A0C3F4N0"/>
<dbReference type="Pfam" id="PF02230">
    <property type="entry name" value="Abhydrolase_2"/>
    <property type="match status" value="1"/>
</dbReference>
<evidence type="ECO:0000256" key="9">
    <source>
        <dbReference type="ARBA" id="ARBA00023098"/>
    </source>
</evidence>
<comment type="catalytic activity">
    <reaction evidence="12">
        <text>S-hexadecanoyl-L-cysteinyl-[protein] + H2O = L-cysteinyl-[protein] + hexadecanoate + H(+)</text>
        <dbReference type="Rhea" id="RHEA:19233"/>
        <dbReference type="Rhea" id="RHEA-COMP:10131"/>
        <dbReference type="Rhea" id="RHEA-COMP:11032"/>
        <dbReference type="ChEBI" id="CHEBI:7896"/>
        <dbReference type="ChEBI" id="CHEBI:15377"/>
        <dbReference type="ChEBI" id="CHEBI:15378"/>
        <dbReference type="ChEBI" id="CHEBI:29950"/>
        <dbReference type="ChEBI" id="CHEBI:74151"/>
        <dbReference type="EC" id="3.1.2.22"/>
    </reaction>
</comment>
<dbReference type="Gene3D" id="3.40.50.1820">
    <property type="entry name" value="alpha/beta hydrolase"/>
    <property type="match status" value="1"/>
</dbReference>
<reference evidence="14 15" key="1">
    <citation type="submission" date="2014-04" db="EMBL/GenBank/DDBJ databases">
        <authorList>
            <consortium name="DOE Joint Genome Institute"/>
            <person name="Kuo A."/>
            <person name="Tarkka M."/>
            <person name="Buscot F."/>
            <person name="Kohler A."/>
            <person name="Nagy L.G."/>
            <person name="Floudas D."/>
            <person name="Copeland A."/>
            <person name="Barry K.W."/>
            <person name="Cichocki N."/>
            <person name="Veneault-Fourrey C."/>
            <person name="LaButti K."/>
            <person name="Lindquist E.A."/>
            <person name="Lipzen A."/>
            <person name="Lundell T."/>
            <person name="Morin E."/>
            <person name="Murat C."/>
            <person name="Sun H."/>
            <person name="Tunlid A."/>
            <person name="Henrissat B."/>
            <person name="Grigoriev I.V."/>
            <person name="Hibbett D.S."/>
            <person name="Martin F."/>
            <person name="Nordberg H.P."/>
            <person name="Cantor M.N."/>
            <person name="Hua S.X."/>
        </authorList>
    </citation>
    <scope>NUCLEOTIDE SEQUENCE [LARGE SCALE GENOMIC DNA]</scope>
    <source>
        <strain evidence="14 15">F 1598</strain>
    </source>
</reference>
<dbReference type="FunFam" id="3.40.50.1820:FF:000010">
    <property type="entry name" value="Acyl-protein thioesterase 2"/>
    <property type="match status" value="1"/>
</dbReference>
<comment type="function">
    <text evidence="10">Hydrolyzes fatty acids from S-acylated cysteine residues in proteins with a strong preference for palmitoylated G-alpha proteins over other acyl substrates. Mediates the deacylation of G-alpha proteins such as GPA1 in vivo, but has weak or no activity toward palmitoylated Ras proteins. Has weak lysophospholipase activity in vitro; however such activity may not exist in vivo.</text>
</comment>
<dbReference type="EC" id="3.1.2.22" evidence="3"/>
<dbReference type="SUPFAM" id="SSF53474">
    <property type="entry name" value="alpha/beta-Hydrolases"/>
    <property type="match status" value="1"/>
</dbReference>
<protein>
    <recommendedName>
        <fullName evidence="4">Acyl-protein thioesterase 1</fullName>
        <ecNumber evidence="3">3.1.2.22</ecNumber>
    </recommendedName>
    <alternativeName>
        <fullName evidence="11">Palmitoyl-protein hydrolase</fullName>
    </alternativeName>
</protein>
<keyword evidence="6" id="KW-0963">Cytoplasm</keyword>
<sequence length="275" mass="30354">MWQPRSTITLLLLPLTLLFAIFLYSGYRFSSKIIPMASIQPLRSLIVNPTSKHTATVIFIHGLGDSGNGWKPVADIFQRDPAMSHIKWVLPHAPERPVTANMGISMPSWFDIISFGFESREDEKGMIETMSSINALISAELSSTDIDASRIVLGGFSQGAAMSLLTGLTSERKLAGVVALSGWLPLKSKFQAMTTPHTTQTPVFWGHGTSDPLVLYRFGTESREFLTSKIGFKLTTGLTAGLDFRSYQGMAHSTCQTELDDLRAWLKRIIPQDSE</sequence>
<evidence type="ECO:0000256" key="4">
    <source>
        <dbReference type="ARBA" id="ARBA00014923"/>
    </source>
</evidence>
<evidence type="ECO:0000256" key="3">
    <source>
        <dbReference type="ARBA" id="ARBA00012423"/>
    </source>
</evidence>
<evidence type="ECO:0000256" key="8">
    <source>
        <dbReference type="ARBA" id="ARBA00022832"/>
    </source>
</evidence>
<keyword evidence="9" id="KW-0443">Lipid metabolism</keyword>
<evidence type="ECO:0000313" key="15">
    <source>
        <dbReference type="Proteomes" id="UP000054166"/>
    </source>
</evidence>
<dbReference type="PANTHER" id="PTHR10655:SF17">
    <property type="entry name" value="LYSOPHOSPHOLIPASE-LIKE PROTEIN 1"/>
    <property type="match status" value="1"/>
</dbReference>
<dbReference type="AlphaFoldDB" id="A0A0C3F4N0"/>
<evidence type="ECO:0000259" key="13">
    <source>
        <dbReference type="Pfam" id="PF02230"/>
    </source>
</evidence>
<comment type="subcellular location">
    <subcellularLocation>
        <location evidence="1">Cytoplasm</location>
    </subcellularLocation>
</comment>
<dbReference type="InterPro" id="IPR029058">
    <property type="entry name" value="AB_hydrolase_fold"/>
</dbReference>
<dbReference type="PANTHER" id="PTHR10655">
    <property type="entry name" value="LYSOPHOSPHOLIPASE-RELATED"/>
    <property type="match status" value="1"/>
</dbReference>
<organism evidence="14 15">
    <name type="scientific">Piloderma croceum (strain F 1598)</name>
    <dbReference type="NCBI Taxonomy" id="765440"/>
    <lineage>
        <taxon>Eukaryota</taxon>
        <taxon>Fungi</taxon>
        <taxon>Dikarya</taxon>
        <taxon>Basidiomycota</taxon>
        <taxon>Agaricomycotina</taxon>
        <taxon>Agaricomycetes</taxon>
        <taxon>Agaricomycetidae</taxon>
        <taxon>Atheliales</taxon>
        <taxon>Atheliaceae</taxon>
        <taxon>Piloderma</taxon>
    </lineage>
</organism>
<accession>A0A0C3F4N0</accession>
<reference evidence="15" key="2">
    <citation type="submission" date="2015-01" db="EMBL/GenBank/DDBJ databases">
        <title>Evolutionary Origins and Diversification of the Mycorrhizal Mutualists.</title>
        <authorList>
            <consortium name="DOE Joint Genome Institute"/>
            <consortium name="Mycorrhizal Genomics Consortium"/>
            <person name="Kohler A."/>
            <person name="Kuo A."/>
            <person name="Nagy L.G."/>
            <person name="Floudas D."/>
            <person name="Copeland A."/>
            <person name="Barry K.W."/>
            <person name="Cichocki N."/>
            <person name="Veneault-Fourrey C."/>
            <person name="LaButti K."/>
            <person name="Lindquist E.A."/>
            <person name="Lipzen A."/>
            <person name="Lundell T."/>
            <person name="Morin E."/>
            <person name="Murat C."/>
            <person name="Riley R."/>
            <person name="Ohm R."/>
            <person name="Sun H."/>
            <person name="Tunlid A."/>
            <person name="Henrissat B."/>
            <person name="Grigoriev I.V."/>
            <person name="Hibbett D.S."/>
            <person name="Martin F."/>
        </authorList>
    </citation>
    <scope>NUCLEOTIDE SEQUENCE [LARGE SCALE GENOMIC DNA]</scope>
    <source>
        <strain evidence="15">F 1598</strain>
    </source>
</reference>
<proteinExistence type="inferred from homology"/>
<evidence type="ECO:0000256" key="6">
    <source>
        <dbReference type="ARBA" id="ARBA00022490"/>
    </source>
</evidence>
<keyword evidence="7" id="KW-0378">Hydrolase</keyword>
<keyword evidence="5" id="KW-0719">Serine esterase</keyword>
<dbReference type="GO" id="GO:0005737">
    <property type="term" value="C:cytoplasm"/>
    <property type="evidence" value="ECO:0007669"/>
    <property type="project" value="UniProtKB-SubCell"/>
</dbReference>
<evidence type="ECO:0000313" key="14">
    <source>
        <dbReference type="EMBL" id="KIM75014.1"/>
    </source>
</evidence>
<dbReference type="InterPro" id="IPR003140">
    <property type="entry name" value="PLipase/COase/thioEstase"/>
</dbReference>
<evidence type="ECO:0000256" key="12">
    <source>
        <dbReference type="ARBA" id="ARBA00047337"/>
    </source>
</evidence>
<dbReference type="GO" id="GO:0052689">
    <property type="term" value="F:carboxylic ester hydrolase activity"/>
    <property type="evidence" value="ECO:0007669"/>
    <property type="project" value="UniProtKB-KW"/>
</dbReference>
<dbReference type="HOGENOM" id="CLU_049413_3_8_1"/>
<dbReference type="STRING" id="765440.A0A0C3F4N0"/>
<dbReference type="OrthoDB" id="2418081at2759"/>
<dbReference type="FunCoup" id="A0A0C3F4N0">
    <property type="interactions" value="365"/>
</dbReference>
<dbReference type="EMBL" id="KN833052">
    <property type="protein sequence ID" value="KIM75014.1"/>
    <property type="molecule type" value="Genomic_DNA"/>
</dbReference>
<evidence type="ECO:0000256" key="5">
    <source>
        <dbReference type="ARBA" id="ARBA00022487"/>
    </source>
</evidence>
<evidence type="ECO:0000256" key="1">
    <source>
        <dbReference type="ARBA" id="ARBA00004496"/>
    </source>
</evidence>
<comment type="similarity">
    <text evidence="2">Belongs to the AB hydrolase superfamily. AB hydrolase 2 family.</text>
</comment>
<dbReference type="GO" id="GO:0006631">
    <property type="term" value="P:fatty acid metabolic process"/>
    <property type="evidence" value="ECO:0007669"/>
    <property type="project" value="UniProtKB-KW"/>
</dbReference>
<dbReference type="InterPro" id="IPR050565">
    <property type="entry name" value="LYPA1-2/EST-like"/>
</dbReference>
<evidence type="ECO:0000256" key="2">
    <source>
        <dbReference type="ARBA" id="ARBA00006499"/>
    </source>
</evidence>
<evidence type="ECO:0000256" key="10">
    <source>
        <dbReference type="ARBA" id="ARBA00029392"/>
    </source>
</evidence>